<name>A7SUJ3_NEMVE</name>
<evidence type="ECO:0000256" key="1">
    <source>
        <dbReference type="ARBA" id="ARBA00004323"/>
    </source>
</evidence>
<dbReference type="HOGENOM" id="CLU_734263_0_0_1"/>
<dbReference type="OMA" id="WIREDNI"/>
<proteinExistence type="inferred from homology"/>
<sequence>MKQPASQYCLVDAANAITMFFNKRTCLSVIVIVQFGVVLFGIVKLNGIGKEKWMISFLRSNGDDDTFNTRLVSEFDLPPWLMQAAFGRNISYERGKKILLPEINQKRGELCLLVLVISTPKSHGRREIIRQTWTRNKHQNTTLEGAKHFYDNTKVVFALGRSGNKNLDLFIEDEAELYSDIFRGVTLESYRNLVFKVWDAFRWSIIYQPKYIIKVDHDVYVNLPKFFSWIREDNIPHFLYAGYLHFNAYIYRNNDSAHFVSEDEFQGKKFPDYCGGPCYIVSGNLMQEMVKQSKNVPMFKVEDAYTGVVAHTLGVRPLDVGESLVHWNRWSLMENMKNWTESKIRDSLCLGDSANSLMIYQIHDIFTKIYSKTDANT</sequence>
<keyword evidence="5 10" id="KW-0812">Transmembrane</keyword>
<evidence type="ECO:0000313" key="12">
    <source>
        <dbReference type="Proteomes" id="UP000001593"/>
    </source>
</evidence>
<keyword evidence="3 10" id="KW-0328">Glycosyltransferase</keyword>
<dbReference type="GO" id="GO:0016757">
    <property type="term" value="F:glycosyltransferase activity"/>
    <property type="evidence" value="ECO:0000318"/>
    <property type="project" value="GO_Central"/>
</dbReference>
<evidence type="ECO:0000256" key="4">
    <source>
        <dbReference type="ARBA" id="ARBA00022679"/>
    </source>
</evidence>
<dbReference type="FunFam" id="3.90.550.50:FF:000075">
    <property type="entry name" value="Hexosyltransferase"/>
    <property type="match status" value="1"/>
</dbReference>
<evidence type="ECO:0000256" key="3">
    <source>
        <dbReference type="ARBA" id="ARBA00022676"/>
    </source>
</evidence>
<keyword evidence="8 10" id="KW-0333">Golgi apparatus</keyword>
<dbReference type="eggNOG" id="KOG2287">
    <property type="taxonomic scope" value="Eukaryota"/>
</dbReference>
<dbReference type="GO" id="GO:0000139">
    <property type="term" value="C:Golgi membrane"/>
    <property type="evidence" value="ECO:0000318"/>
    <property type="project" value="GO_Central"/>
</dbReference>
<evidence type="ECO:0000313" key="11">
    <source>
        <dbReference type="EMBL" id="EDO32612.1"/>
    </source>
</evidence>
<evidence type="ECO:0000256" key="2">
    <source>
        <dbReference type="ARBA" id="ARBA00008661"/>
    </source>
</evidence>
<keyword evidence="9 10" id="KW-0472">Membrane</keyword>
<accession>A7SUJ3</accession>
<dbReference type="PANTHER" id="PTHR11214">
    <property type="entry name" value="BETA-1,3-N-ACETYLGLUCOSAMINYLTRANSFERASE"/>
    <property type="match status" value="1"/>
</dbReference>
<dbReference type="GO" id="GO:0016758">
    <property type="term" value="F:hexosyltransferase activity"/>
    <property type="evidence" value="ECO:0007669"/>
    <property type="project" value="InterPro"/>
</dbReference>
<evidence type="ECO:0000256" key="5">
    <source>
        <dbReference type="ARBA" id="ARBA00022692"/>
    </source>
</evidence>
<reference evidence="11 12" key="1">
    <citation type="journal article" date="2007" name="Science">
        <title>Sea anemone genome reveals ancestral eumetazoan gene repertoire and genomic organization.</title>
        <authorList>
            <person name="Putnam N.H."/>
            <person name="Srivastava M."/>
            <person name="Hellsten U."/>
            <person name="Dirks B."/>
            <person name="Chapman J."/>
            <person name="Salamov A."/>
            <person name="Terry A."/>
            <person name="Shapiro H."/>
            <person name="Lindquist E."/>
            <person name="Kapitonov V.V."/>
            <person name="Jurka J."/>
            <person name="Genikhovich G."/>
            <person name="Grigoriev I.V."/>
            <person name="Lucas S.M."/>
            <person name="Steele R.E."/>
            <person name="Finnerty J.R."/>
            <person name="Technau U."/>
            <person name="Martindale M.Q."/>
            <person name="Rokhsar D.S."/>
        </authorList>
    </citation>
    <scope>NUCLEOTIDE SEQUENCE [LARGE SCALE GENOMIC DNA]</scope>
    <source>
        <strain evidence="12">CH2 X CH6</strain>
    </source>
</reference>
<evidence type="ECO:0000256" key="10">
    <source>
        <dbReference type="RuleBase" id="RU363063"/>
    </source>
</evidence>
<feature type="transmembrane region" description="Helical" evidence="10">
    <location>
        <begin position="27"/>
        <end position="45"/>
    </location>
</feature>
<organism evidence="11 12">
    <name type="scientific">Nematostella vectensis</name>
    <name type="common">Starlet sea anemone</name>
    <dbReference type="NCBI Taxonomy" id="45351"/>
    <lineage>
        <taxon>Eukaryota</taxon>
        <taxon>Metazoa</taxon>
        <taxon>Cnidaria</taxon>
        <taxon>Anthozoa</taxon>
        <taxon>Hexacorallia</taxon>
        <taxon>Actiniaria</taxon>
        <taxon>Edwardsiidae</taxon>
        <taxon>Nematostella</taxon>
    </lineage>
</organism>
<keyword evidence="6 10" id="KW-0735">Signal-anchor</keyword>
<evidence type="ECO:0000256" key="7">
    <source>
        <dbReference type="ARBA" id="ARBA00022989"/>
    </source>
</evidence>
<dbReference type="InParanoid" id="A7SUJ3"/>
<dbReference type="InterPro" id="IPR002659">
    <property type="entry name" value="Glyco_trans_31"/>
</dbReference>
<evidence type="ECO:0000256" key="6">
    <source>
        <dbReference type="ARBA" id="ARBA00022968"/>
    </source>
</evidence>
<dbReference type="Gene3D" id="3.90.550.50">
    <property type="match status" value="1"/>
</dbReference>
<dbReference type="FunCoup" id="A7SUJ3">
    <property type="interactions" value="100"/>
</dbReference>
<keyword evidence="7 10" id="KW-1133">Transmembrane helix</keyword>
<keyword evidence="12" id="KW-1185">Reference proteome</keyword>
<evidence type="ECO:0000256" key="8">
    <source>
        <dbReference type="ARBA" id="ARBA00023034"/>
    </source>
</evidence>
<dbReference type="GO" id="GO:0006493">
    <property type="term" value="P:protein O-linked glycosylation"/>
    <property type="evidence" value="ECO:0000318"/>
    <property type="project" value="GO_Central"/>
</dbReference>
<gene>
    <name evidence="11" type="ORF">NEMVEDRAFT_v1g217710</name>
</gene>
<protein>
    <recommendedName>
        <fullName evidence="10">Hexosyltransferase</fullName>
        <ecNumber evidence="10">2.4.1.-</ecNumber>
    </recommendedName>
</protein>
<comment type="subcellular location">
    <subcellularLocation>
        <location evidence="1 10">Golgi apparatus membrane</location>
        <topology evidence="1 10">Single-pass type II membrane protein</topology>
    </subcellularLocation>
</comment>
<comment type="similarity">
    <text evidence="2 10">Belongs to the glycosyltransferase 31 family.</text>
</comment>
<dbReference type="Pfam" id="PF01762">
    <property type="entry name" value="Galactosyl_T"/>
    <property type="match status" value="1"/>
</dbReference>
<evidence type="ECO:0000256" key="9">
    <source>
        <dbReference type="ARBA" id="ARBA00023136"/>
    </source>
</evidence>
<dbReference type="PhylomeDB" id="A7SUJ3"/>
<keyword evidence="4" id="KW-0808">Transferase</keyword>
<dbReference type="Proteomes" id="UP000001593">
    <property type="component" value="Unassembled WGS sequence"/>
</dbReference>
<dbReference type="EC" id="2.4.1.-" evidence="10"/>
<dbReference type="EMBL" id="DS469814">
    <property type="protein sequence ID" value="EDO32612.1"/>
    <property type="molecule type" value="Genomic_DNA"/>
</dbReference>
<dbReference type="PANTHER" id="PTHR11214:SF376">
    <property type="entry name" value="HEXOSYLTRANSFERASE"/>
    <property type="match status" value="1"/>
</dbReference>
<dbReference type="AlphaFoldDB" id="A7SUJ3"/>